<dbReference type="InterPro" id="IPR017907">
    <property type="entry name" value="Znf_RING_CS"/>
</dbReference>
<dbReference type="PANTHER" id="PTHR46016:SF1">
    <property type="entry name" value="RING-TYPE DOMAIN-CONTAINING PROTEIN"/>
    <property type="match status" value="1"/>
</dbReference>
<dbReference type="GO" id="GO:0008270">
    <property type="term" value="F:zinc ion binding"/>
    <property type="evidence" value="ECO:0007669"/>
    <property type="project" value="UniProtKB-KW"/>
</dbReference>
<dbReference type="PROSITE" id="PS00518">
    <property type="entry name" value="ZF_RING_1"/>
    <property type="match status" value="1"/>
</dbReference>
<dbReference type="GO" id="GO:0006511">
    <property type="term" value="P:ubiquitin-dependent protein catabolic process"/>
    <property type="evidence" value="ECO:0007669"/>
    <property type="project" value="TreeGrafter"/>
</dbReference>
<dbReference type="PROSITE" id="PS50089">
    <property type="entry name" value="ZF_RING_2"/>
    <property type="match status" value="1"/>
</dbReference>
<keyword evidence="3" id="KW-0862">Zinc</keyword>
<dbReference type="Pfam" id="PF00097">
    <property type="entry name" value="zf-C3HC4"/>
    <property type="match status" value="1"/>
</dbReference>
<dbReference type="GO" id="GO:0061630">
    <property type="term" value="F:ubiquitin protein ligase activity"/>
    <property type="evidence" value="ECO:0007669"/>
    <property type="project" value="TreeGrafter"/>
</dbReference>
<reference evidence="7 8" key="1">
    <citation type="submission" date="2016-09" db="EMBL/GenBank/DDBJ databases">
        <title>Extensive genetic diversity and differential bi-allelic expression allows diatom success in the polar Southern Ocean.</title>
        <authorList>
            <consortium name="DOE Joint Genome Institute"/>
            <person name="Mock T."/>
            <person name="Otillar R.P."/>
            <person name="Strauss J."/>
            <person name="Dupont C."/>
            <person name="Frickenhaus S."/>
            <person name="Maumus F."/>
            <person name="Mcmullan M."/>
            <person name="Sanges R."/>
            <person name="Schmutz J."/>
            <person name="Toseland A."/>
            <person name="Valas R."/>
            <person name="Veluchamy A."/>
            <person name="Ward B.J."/>
            <person name="Allen A."/>
            <person name="Barry K."/>
            <person name="Falciatore A."/>
            <person name="Ferrante M."/>
            <person name="Fortunato A.E."/>
            <person name="Gloeckner G."/>
            <person name="Gruber A."/>
            <person name="Hipkin R."/>
            <person name="Janech M."/>
            <person name="Kroth P."/>
            <person name="Leese F."/>
            <person name="Lindquist E."/>
            <person name="Lyon B.R."/>
            <person name="Martin J."/>
            <person name="Mayer C."/>
            <person name="Parker M."/>
            <person name="Quesneville H."/>
            <person name="Raymond J."/>
            <person name="Uhlig C."/>
            <person name="Valentin K.U."/>
            <person name="Worden A.Z."/>
            <person name="Armbrust E.V."/>
            <person name="Bowler C."/>
            <person name="Green B."/>
            <person name="Moulton V."/>
            <person name="Van Oosterhout C."/>
            <person name="Grigoriev I."/>
        </authorList>
    </citation>
    <scope>NUCLEOTIDE SEQUENCE [LARGE SCALE GENOMIC DNA]</scope>
    <source>
        <strain evidence="7 8">CCMP1102</strain>
    </source>
</reference>
<keyword evidence="5" id="KW-0175">Coiled coil</keyword>
<evidence type="ECO:0000313" key="7">
    <source>
        <dbReference type="EMBL" id="OEU14571.1"/>
    </source>
</evidence>
<evidence type="ECO:0000256" key="1">
    <source>
        <dbReference type="ARBA" id="ARBA00022723"/>
    </source>
</evidence>
<feature type="coiled-coil region" evidence="5">
    <location>
        <begin position="111"/>
        <end position="152"/>
    </location>
</feature>
<dbReference type="KEGG" id="fcy:FRACYDRAFT_241120"/>
<name>A0A1E7F8S2_9STRA</name>
<keyword evidence="2 4" id="KW-0863">Zinc-finger</keyword>
<evidence type="ECO:0000256" key="5">
    <source>
        <dbReference type="SAM" id="Coils"/>
    </source>
</evidence>
<dbReference type="InterPro" id="IPR013083">
    <property type="entry name" value="Znf_RING/FYVE/PHD"/>
</dbReference>
<feature type="domain" description="RING-type" evidence="6">
    <location>
        <begin position="16"/>
        <end position="55"/>
    </location>
</feature>
<evidence type="ECO:0000256" key="2">
    <source>
        <dbReference type="ARBA" id="ARBA00022771"/>
    </source>
</evidence>
<gene>
    <name evidence="7" type="ORF">FRACYDRAFT_241120</name>
</gene>
<evidence type="ECO:0000313" key="8">
    <source>
        <dbReference type="Proteomes" id="UP000095751"/>
    </source>
</evidence>
<dbReference type="Gene3D" id="3.30.40.10">
    <property type="entry name" value="Zinc/RING finger domain, C3HC4 (zinc finger)"/>
    <property type="match status" value="1"/>
</dbReference>
<dbReference type="EMBL" id="KV784360">
    <property type="protein sequence ID" value="OEU14571.1"/>
    <property type="molecule type" value="Genomic_DNA"/>
</dbReference>
<dbReference type="InterPro" id="IPR001841">
    <property type="entry name" value="Znf_RING"/>
</dbReference>
<accession>A0A1E7F8S2</accession>
<evidence type="ECO:0000256" key="4">
    <source>
        <dbReference type="PROSITE-ProRule" id="PRU00175"/>
    </source>
</evidence>
<keyword evidence="1" id="KW-0479">Metal-binding</keyword>
<proteinExistence type="predicted"/>
<dbReference type="OrthoDB" id="44004at2759"/>
<dbReference type="Proteomes" id="UP000095751">
    <property type="component" value="Unassembled WGS sequence"/>
</dbReference>
<evidence type="ECO:0000259" key="6">
    <source>
        <dbReference type="PROSITE" id="PS50089"/>
    </source>
</evidence>
<organism evidence="7 8">
    <name type="scientific">Fragilariopsis cylindrus CCMP1102</name>
    <dbReference type="NCBI Taxonomy" id="635003"/>
    <lineage>
        <taxon>Eukaryota</taxon>
        <taxon>Sar</taxon>
        <taxon>Stramenopiles</taxon>
        <taxon>Ochrophyta</taxon>
        <taxon>Bacillariophyta</taxon>
        <taxon>Bacillariophyceae</taxon>
        <taxon>Bacillariophycidae</taxon>
        <taxon>Bacillariales</taxon>
        <taxon>Bacillariaceae</taxon>
        <taxon>Fragilariopsis</taxon>
    </lineage>
</organism>
<dbReference type="InterPro" id="IPR051438">
    <property type="entry name" value="RNF_E3_ubiq-protein_ligase"/>
</dbReference>
<dbReference type="AlphaFoldDB" id="A0A1E7F8S2"/>
<dbReference type="InParanoid" id="A0A1E7F8S2"/>
<dbReference type="PANTHER" id="PTHR46016">
    <property type="entry name" value="ZINC FINGER, RING/FYVE/PHD-TYPE"/>
    <property type="match status" value="1"/>
</dbReference>
<evidence type="ECO:0000256" key="3">
    <source>
        <dbReference type="ARBA" id="ARBA00022833"/>
    </source>
</evidence>
<dbReference type="SMART" id="SM00184">
    <property type="entry name" value="RING"/>
    <property type="match status" value="1"/>
</dbReference>
<keyword evidence="8" id="KW-1185">Reference proteome</keyword>
<dbReference type="SUPFAM" id="SSF57850">
    <property type="entry name" value="RING/U-box"/>
    <property type="match status" value="1"/>
</dbReference>
<dbReference type="InterPro" id="IPR018957">
    <property type="entry name" value="Znf_C3HC4_RING-type"/>
</dbReference>
<protein>
    <recommendedName>
        <fullName evidence="6">RING-type domain-containing protein</fullName>
    </recommendedName>
</protein>
<sequence>MAITLRPEEVPKDLICAICLSVPLTPCTLDSCSHLFCNECISESLSHQLSCPVCRDYAEESDIECLQEGTLGYRIWCSIIVKCDNHELGCSWTGSISDYNKHKRNSCRRQQNTDAQRNQELEEENDLLEERNQELEEENELLEEKLYSAERMLNGVLSKCMVLKQQFEQMQEEKNLTLQNCVCEKPDCNDKGGYAYDRHSVVKLTKLICQNLENKPCDINSNKIFERVRHIYVTLKQGHADNPDHLYIDVRMLVGVCLASNWFTANQLKNLTKFAFEQSWT</sequence>
<dbReference type="GO" id="GO:0000209">
    <property type="term" value="P:protein polyubiquitination"/>
    <property type="evidence" value="ECO:0007669"/>
    <property type="project" value="TreeGrafter"/>
</dbReference>